<dbReference type="Proteomes" id="UP001281761">
    <property type="component" value="Unassembled WGS sequence"/>
</dbReference>
<evidence type="ECO:0000256" key="1">
    <source>
        <dbReference type="SAM" id="MobiDB-lite"/>
    </source>
</evidence>
<organism evidence="2 3">
    <name type="scientific">Blattamonas nauphoetae</name>
    <dbReference type="NCBI Taxonomy" id="2049346"/>
    <lineage>
        <taxon>Eukaryota</taxon>
        <taxon>Metamonada</taxon>
        <taxon>Preaxostyla</taxon>
        <taxon>Oxymonadida</taxon>
        <taxon>Blattamonas</taxon>
    </lineage>
</organism>
<gene>
    <name evidence="2" type="ORF">BLNAU_6850</name>
</gene>
<name>A0ABQ9Y335_9EUKA</name>
<feature type="region of interest" description="Disordered" evidence="1">
    <location>
        <begin position="19"/>
        <end position="53"/>
    </location>
</feature>
<sequence>MVASLSSLRRHSRAAPFWKTMRSSLTRRPPAARKMQRRVDPPPRPSDLSSPQFPFSMDCSPFLNWKEETFESEDDQAVVFRSLVATVKLQAKLDVSLEAKAVHFLESVHPEDKQSVDAFLRGLASISDNSLASFTQSIGVLFSTPSLTIIKAAMKMLVNLIWRCSEKVRLGLVKADLNPQIIFTLHPLSLSFTEAVNIHTYLISTITFSFRLATQDGLEDLGIEDGNEQQSVHETVLKQVLVPLETYIWHLCVNRFSIIDGDQSHTSWFGLAERLGFSLANLARWSPISPSHSPPQSHARPARLWKAMRQLGTLCACYSPPTLSHPTFWISLAHQLTLLESDDDSAGRFASPCIDWTSVSGPFQPFLGTTDHCVEEHQCSRKDNPHVAFSPEPSLAAQAQPTIWTKTIDIDGAEGDLLFVCVGLSETDQSMLTIDLIILASESSPDKNFVFTTPFSLPASSFPKNTIGVAACTVDVEDGIVNMGGLDGDELRQFWTYWKVSEPALDSSDAKYEVGGRCSCLEVVCRKGFE</sequence>
<protein>
    <submittedName>
        <fullName evidence="2">Uncharacterized protein</fullName>
    </submittedName>
</protein>
<dbReference type="EMBL" id="JARBJD010000040">
    <property type="protein sequence ID" value="KAK2958146.1"/>
    <property type="molecule type" value="Genomic_DNA"/>
</dbReference>
<comment type="caution">
    <text evidence="2">The sequence shown here is derived from an EMBL/GenBank/DDBJ whole genome shotgun (WGS) entry which is preliminary data.</text>
</comment>
<evidence type="ECO:0000313" key="2">
    <source>
        <dbReference type="EMBL" id="KAK2958146.1"/>
    </source>
</evidence>
<evidence type="ECO:0000313" key="3">
    <source>
        <dbReference type="Proteomes" id="UP001281761"/>
    </source>
</evidence>
<reference evidence="2 3" key="1">
    <citation type="journal article" date="2022" name="bioRxiv">
        <title>Genomics of Preaxostyla Flagellates Illuminates Evolutionary Transitions and the Path Towards Mitochondrial Loss.</title>
        <authorList>
            <person name="Novak L.V.F."/>
            <person name="Treitli S.C."/>
            <person name="Pyrih J."/>
            <person name="Halakuc P."/>
            <person name="Pipaliya S.V."/>
            <person name="Vacek V."/>
            <person name="Brzon O."/>
            <person name="Soukal P."/>
            <person name="Eme L."/>
            <person name="Dacks J.B."/>
            <person name="Karnkowska A."/>
            <person name="Elias M."/>
            <person name="Hampl V."/>
        </authorList>
    </citation>
    <scope>NUCLEOTIDE SEQUENCE [LARGE SCALE GENOMIC DNA]</scope>
    <source>
        <strain evidence="2">NAU3</strain>
        <tissue evidence="2">Gut</tissue>
    </source>
</reference>
<accession>A0ABQ9Y335</accession>
<keyword evidence="3" id="KW-1185">Reference proteome</keyword>
<proteinExistence type="predicted"/>